<dbReference type="InterPro" id="IPR005149">
    <property type="entry name" value="Tscrpt_reg_PadR_N"/>
</dbReference>
<dbReference type="RefSeq" id="WP_286278635.1">
    <property type="nucleotide sequence ID" value="NZ_AP027731.1"/>
</dbReference>
<accession>A0ABM8GAN7</accession>
<organism evidence="2 3">
    <name type="scientific">Naasia aerilata</name>
    <dbReference type="NCBI Taxonomy" id="1162966"/>
    <lineage>
        <taxon>Bacteria</taxon>
        <taxon>Bacillati</taxon>
        <taxon>Actinomycetota</taxon>
        <taxon>Actinomycetes</taxon>
        <taxon>Micrococcales</taxon>
        <taxon>Microbacteriaceae</taxon>
        <taxon>Naasia</taxon>
    </lineage>
</organism>
<reference evidence="3" key="1">
    <citation type="journal article" date="2019" name="Int. J. Syst. Evol. Microbiol.">
        <title>The Global Catalogue of Microorganisms (GCM) 10K type strain sequencing project: providing services to taxonomists for standard genome sequencing and annotation.</title>
        <authorList>
            <consortium name="The Broad Institute Genomics Platform"/>
            <consortium name="The Broad Institute Genome Sequencing Center for Infectious Disease"/>
            <person name="Wu L."/>
            <person name="Ma J."/>
        </authorList>
    </citation>
    <scope>NUCLEOTIDE SEQUENCE [LARGE SCALE GENOMIC DNA]</scope>
    <source>
        <strain evidence="3">NBRC 108725</strain>
    </source>
</reference>
<proteinExistence type="predicted"/>
<name>A0ABM8GAN7_9MICO</name>
<dbReference type="Gene3D" id="1.10.10.10">
    <property type="entry name" value="Winged helix-like DNA-binding domain superfamily/Winged helix DNA-binding domain"/>
    <property type="match status" value="1"/>
</dbReference>
<evidence type="ECO:0000259" key="1">
    <source>
        <dbReference type="Pfam" id="PF03551"/>
    </source>
</evidence>
<gene>
    <name evidence="2" type="ORF">GCM10025866_11740</name>
</gene>
<keyword evidence="3" id="KW-1185">Reference proteome</keyword>
<dbReference type="Pfam" id="PF03551">
    <property type="entry name" value="PadR"/>
    <property type="match status" value="1"/>
</dbReference>
<dbReference type="PANTHER" id="PTHR43252:SF2">
    <property type="entry name" value="TRANSCRIPTION REGULATOR, PADR-LIKE FAMILY"/>
    <property type="match status" value="1"/>
</dbReference>
<evidence type="ECO:0000313" key="2">
    <source>
        <dbReference type="EMBL" id="BDZ45265.1"/>
    </source>
</evidence>
<protein>
    <submittedName>
        <fullName evidence="2">PadR family transcriptional regulator</fullName>
    </submittedName>
</protein>
<dbReference type="Proteomes" id="UP001321498">
    <property type="component" value="Chromosome"/>
</dbReference>
<evidence type="ECO:0000313" key="3">
    <source>
        <dbReference type="Proteomes" id="UP001321498"/>
    </source>
</evidence>
<dbReference type="PANTHER" id="PTHR43252">
    <property type="entry name" value="TRANSCRIPTIONAL REGULATOR YQJI"/>
    <property type="match status" value="1"/>
</dbReference>
<feature type="domain" description="Transcription regulator PadR N-terminal" evidence="1">
    <location>
        <begin position="16"/>
        <end position="90"/>
    </location>
</feature>
<dbReference type="InterPro" id="IPR036390">
    <property type="entry name" value="WH_DNA-bd_sf"/>
</dbReference>
<dbReference type="EMBL" id="AP027731">
    <property type="protein sequence ID" value="BDZ45265.1"/>
    <property type="molecule type" value="Genomic_DNA"/>
</dbReference>
<dbReference type="SUPFAM" id="SSF46785">
    <property type="entry name" value="Winged helix' DNA-binding domain"/>
    <property type="match status" value="1"/>
</dbReference>
<sequence length="188" mass="21572">MEESSRALSPLAVAALALLVEGPMHPYEMYQEMLKRKDDRLVKVRPGSLYHTIDRLARHGMAEVAGTDRGGNRPERTTYRVTDEGRSALQRRLTAMLRERAEEYPEFPLALSQAHNLPAEEAVRLLETRIAAMRESLDALGLSAQHVEARDIPEKYWIEVGYQRAVLRAELDWLEHLLERITTGRLDW</sequence>
<dbReference type="InterPro" id="IPR036388">
    <property type="entry name" value="WH-like_DNA-bd_sf"/>
</dbReference>